<gene>
    <name evidence="1" type="ORF">BC353_18945</name>
</gene>
<evidence type="ECO:0000313" key="2">
    <source>
        <dbReference type="Proteomes" id="UP000266701"/>
    </source>
</evidence>
<accession>A0A395UGK3</accession>
<dbReference type="Pfam" id="PF16162">
    <property type="entry name" value="KwaB"/>
    <property type="match status" value="1"/>
</dbReference>
<organism evidence="1 2">
    <name type="scientific">Vibrio cholerae</name>
    <dbReference type="NCBI Taxonomy" id="666"/>
    <lineage>
        <taxon>Bacteria</taxon>
        <taxon>Pseudomonadati</taxon>
        <taxon>Pseudomonadota</taxon>
        <taxon>Gammaproteobacteria</taxon>
        <taxon>Vibrionales</taxon>
        <taxon>Vibrionaceae</taxon>
        <taxon>Vibrio</taxon>
    </lineage>
</organism>
<dbReference type="AlphaFoldDB" id="A0A395UGK3"/>
<evidence type="ECO:0000313" key="1">
    <source>
        <dbReference type="EMBL" id="RGP90693.1"/>
    </source>
</evidence>
<protein>
    <submittedName>
        <fullName evidence="1">Uncharacterized protein</fullName>
    </submittedName>
</protein>
<proteinExistence type="predicted"/>
<dbReference type="EMBL" id="MCBA01000026">
    <property type="protein sequence ID" value="RGP90693.1"/>
    <property type="molecule type" value="Genomic_DNA"/>
</dbReference>
<dbReference type="Proteomes" id="UP000266701">
    <property type="component" value="Unassembled WGS sequence"/>
</dbReference>
<reference evidence="1 2" key="1">
    <citation type="journal article" date="2017" name="Emerg. Infect. Dis.">
        <title>Carbapenemase VCC-1-Producing Vibrio cholerae in Coastal Waters of Germany.</title>
        <authorList>
            <person name="Hammerl J.A."/>
            <person name="Jackel C."/>
            <person name="Bortolaia V."/>
            <person name="Schwartz K."/>
            <person name="Bier N."/>
            <person name="Hendriksen R.S."/>
            <person name="Guerra B."/>
            <person name="Strauch E."/>
        </authorList>
    </citation>
    <scope>NUCLEOTIDE SEQUENCE [LARGE SCALE GENOMIC DNA]</scope>
    <source>
        <strain evidence="1 2">VN-2825</strain>
    </source>
</reference>
<name>A0A395UGK3_VIBCL</name>
<dbReference type="InterPro" id="IPR032359">
    <property type="entry name" value="KwaB-like"/>
</dbReference>
<sequence>MAKIERLAFKSQASRSKPRSIPKLQDLFAVSLGLVEDMTKFNDRISKETGFARKLVKVYKNSAVIKGNIPNKDIVSFAMSKPYYSDSLRASDTGDSFKLDSIVKCKRFVELLDDDFLKSELTNRHYIARAKDLVG</sequence>
<comment type="caution">
    <text evidence="1">The sequence shown here is derived from an EMBL/GenBank/DDBJ whole genome shotgun (WGS) entry which is preliminary data.</text>
</comment>